<feature type="domain" description="ABC transporter" evidence="5">
    <location>
        <begin position="311"/>
        <end position="562"/>
    </location>
</feature>
<accession>A0A318UMD8</accession>
<dbReference type="NCBIfam" id="NF008453">
    <property type="entry name" value="PRK11308.1"/>
    <property type="match status" value="2"/>
</dbReference>
<evidence type="ECO:0000313" key="7">
    <source>
        <dbReference type="Proteomes" id="UP000248198"/>
    </source>
</evidence>
<reference evidence="6 7" key="1">
    <citation type="submission" date="2018-06" db="EMBL/GenBank/DDBJ databases">
        <title>Genomic Encyclopedia of Archaeal and Bacterial Type Strains, Phase II (KMG-II): from individual species to whole genera.</title>
        <authorList>
            <person name="Goeker M."/>
        </authorList>
    </citation>
    <scope>NUCLEOTIDE SEQUENCE [LARGE SCALE GENOMIC DNA]</scope>
    <source>
        <strain evidence="6 7">DSM 27372</strain>
    </source>
</reference>
<keyword evidence="2" id="KW-0813">Transport</keyword>
<dbReference type="InterPro" id="IPR050319">
    <property type="entry name" value="ABC_transp_ATP-bind"/>
</dbReference>
<dbReference type="GO" id="GO:0005524">
    <property type="term" value="F:ATP binding"/>
    <property type="evidence" value="ECO:0007669"/>
    <property type="project" value="UniProtKB-KW"/>
</dbReference>
<comment type="similarity">
    <text evidence="1">Belongs to the ABC transporter superfamily.</text>
</comment>
<dbReference type="Gene3D" id="3.40.50.300">
    <property type="entry name" value="P-loop containing nucleotide triphosphate hydrolases"/>
    <property type="match status" value="2"/>
</dbReference>
<dbReference type="SUPFAM" id="SSF52540">
    <property type="entry name" value="P-loop containing nucleoside triphosphate hydrolases"/>
    <property type="match status" value="2"/>
</dbReference>
<dbReference type="InterPro" id="IPR013563">
    <property type="entry name" value="Oligopep_ABC_C"/>
</dbReference>
<dbReference type="EMBL" id="QKLU01000001">
    <property type="protein sequence ID" value="PYF76690.1"/>
    <property type="molecule type" value="Genomic_DNA"/>
</dbReference>
<dbReference type="SMART" id="SM00382">
    <property type="entry name" value="AAA"/>
    <property type="match status" value="2"/>
</dbReference>
<dbReference type="InterPro" id="IPR027417">
    <property type="entry name" value="P-loop_NTPase"/>
</dbReference>
<dbReference type="CDD" id="cd03257">
    <property type="entry name" value="ABC_NikE_OppD_transporters"/>
    <property type="match status" value="2"/>
</dbReference>
<dbReference type="OrthoDB" id="9782239at2"/>
<protein>
    <submittedName>
        <fullName evidence="6">Peptide/nickel transport system ATP-binding protein</fullName>
    </submittedName>
</protein>
<gene>
    <name evidence="6" type="ORF">B0O44_101161</name>
</gene>
<dbReference type="RefSeq" id="WP_110826804.1">
    <property type="nucleotide sequence ID" value="NZ_QKLU01000001.1"/>
</dbReference>
<keyword evidence="7" id="KW-1185">Reference proteome</keyword>
<evidence type="ECO:0000256" key="1">
    <source>
        <dbReference type="ARBA" id="ARBA00005417"/>
    </source>
</evidence>
<feature type="domain" description="ABC transporter" evidence="5">
    <location>
        <begin position="2"/>
        <end position="254"/>
    </location>
</feature>
<dbReference type="PANTHER" id="PTHR43776">
    <property type="entry name" value="TRANSPORT ATP-BINDING PROTEIN"/>
    <property type="match status" value="1"/>
</dbReference>
<dbReference type="InterPro" id="IPR003593">
    <property type="entry name" value="AAA+_ATPase"/>
</dbReference>
<evidence type="ECO:0000259" key="5">
    <source>
        <dbReference type="PROSITE" id="PS50893"/>
    </source>
</evidence>
<dbReference type="GO" id="GO:0015833">
    <property type="term" value="P:peptide transport"/>
    <property type="evidence" value="ECO:0007669"/>
    <property type="project" value="InterPro"/>
</dbReference>
<evidence type="ECO:0000256" key="4">
    <source>
        <dbReference type="ARBA" id="ARBA00022840"/>
    </source>
</evidence>
<dbReference type="PROSITE" id="PS00211">
    <property type="entry name" value="ABC_TRANSPORTER_1"/>
    <property type="match status" value="2"/>
</dbReference>
<dbReference type="InterPro" id="IPR017871">
    <property type="entry name" value="ABC_transporter-like_CS"/>
</dbReference>
<dbReference type="InterPro" id="IPR003439">
    <property type="entry name" value="ABC_transporter-like_ATP-bd"/>
</dbReference>
<dbReference type="GO" id="GO:0055085">
    <property type="term" value="P:transmembrane transport"/>
    <property type="evidence" value="ECO:0007669"/>
    <property type="project" value="UniProtKB-ARBA"/>
</dbReference>
<evidence type="ECO:0000256" key="2">
    <source>
        <dbReference type="ARBA" id="ARBA00022448"/>
    </source>
</evidence>
<dbReference type="Pfam" id="PF00005">
    <property type="entry name" value="ABC_tran"/>
    <property type="match status" value="2"/>
</dbReference>
<dbReference type="NCBIfam" id="NF007739">
    <property type="entry name" value="PRK10419.1"/>
    <property type="match status" value="2"/>
</dbReference>
<dbReference type="GO" id="GO:0016887">
    <property type="term" value="F:ATP hydrolysis activity"/>
    <property type="evidence" value="ECO:0007669"/>
    <property type="project" value="InterPro"/>
</dbReference>
<comment type="caution">
    <text evidence="6">The sequence shown here is derived from an EMBL/GenBank/DDBJ whole genome shotgun (WGS) entry which is preliminary data.</text>
</comment>
<name>A0A318UMD8_9SPHI</name>
<keyword evidence="4 6" id="KW-0067">ATP-binding</keyword>
<dbReference type="Pfam" id="PF08352">
    <property type="entry name" value="oligo_HPY"/>
    <property type="match status" value="1"/>
</dbReference>
<keyword evidence="3" id="KW-0547">Nucleotide-binding</keyword>
<organism evidence="6 7">
    <name type="scientific">Pedobacter nutrimenti</name>
    <dbReference type="NCBI Taxonomy" id="1241337"/>
    <lineage>
        <taxon>Bacteria</taxon>
        <taxon>Pseudomonadati</taxon>
        <taxon>Bacteroidota</taxon>
        <taxon>Sphingobacteriia</taxon>
        <taxon>Sphingobacteriales</taxon>
        <taxon>Sphingobacteriaceae</taxon>
        <taxon>Pedobacter</taxon>
    </lineage>
</organism>
<dbReference type="PANTHER" id="PTHR43776:SF7">
    <property type="entry name" value="D,D-DIPEPTIDE TRANSPORT ATP-BINDING PROTEIN DDPF-RELATED"/>
    <property type="match status" value="1"/>
</dbReference>
<evidence type="ECO:0000256" key="3">
    <source>
        <dbReference type="ARBA" id="ARBA00022741"/>
    </source>
</evidence>
<dbReference type="Proteomes" id="UP000248198">
    <property type="component" value="Unassembled WGS sequence"/>
</dbReference>
<evidence type="ECO:0000313" key="6">
    <source>
        <dbReference type="EMBL" id="PYF76690.1"/>
    </source>
</evidence>
<sequence>MLNVKNLGVRFKKEDSKSWISTVSEVSFKLEKGKVLGIVGESGSGKSVTAFSVMRLHQESNTKIEGEIKFNNINLLQLSQEEIRKYRGNRISIIFQEPMTSLNPVIRCGEQVVEAIRQHQKTDQRSAKAHCLQLFEEVQLPTPERIFKSYPHQLSGGQKQRVMIAMALSCNPELLIADEPTTALDVTVQKTILQLLFKLKEERQMAMMFISHDLAVVSEIADEVAVMYKGKIVEQGPAQELFRNPQHPYTKGLLASRPVLDKKLKILPTVADFTSSMGKPASTLAFLKENVYTQAEIEQRRNTLYSKEPLLKVKDLCTWFTIKKGLFGKNIASVKAVNGVSFEVFPGETLGLVGESGCGKTTLGRSILRLTEPSSGEVIYNGTDLRSLDQSRLRSLRKDIQIIFQDPYSALNPRMTVGRAIQEPMQVHQLYGNDQDRKKETLKLLEKVGLQPAHYERYPHEFSGGQRQRIVIARALALQPKFIVCDESVSALDVSVQAQVLNLLKQLQLELGLTYIFISHDLAVVKHLSDRILIMNKGKIEEQGFPEDIYTHPKADYTKKLIAAIPGL</sequence>
<dbReference type="FunFam" id="3.40.50.300:FF:000016">
    <property type="entry name" value="Oligopeptide ABC transporter ATP-binding component"/>
    <property type="match status" value="2"/>
</dbReference>
<proteinExistence type="inferred from homology"/>
<dbReference type="PROSITE" id="PS50893">
    <property type="entry name" value="ABC_TRANSPORTER_2"/>
    <property type="match status" value="2"/>
</dbReference>
<dbReference type="AlphaFoldDB" id="A0A318UMD8"/>